<protein>
    <submittedName>
        <fullName evidence="2">Midasin</fullName>
    </submittedName>
</protein>
<feature type="compositionally biased region" description="Acidic residues" evidence="1">
    <location>
        <begin position="1"/>
        <end position="12"/>
    </location>
</feature>
<name>A0A2K3KPC8_TRIPR</name>
<evidence type="ECO:0000256" key="1">
    <source>
        <dbReference type="SAM" id="MobiDB-lite"/>
    </source>
</evidence>
<evidence type="ECO:0000313" key="2">
    <source>
        <dbReference type="EMBL" id="PNX68148.1"/>
    </source>
</evidence>
<gene>
    <name evidence="2" type="primary">midasin</name>
    <name evidence="2" type="ORF">L195_g063848</name>
</gene>
<dbReference type="ExpressionAtlas" id="A0A2K3KPC8">
    <property type="expression patterns" value="baseline"/>
</dbReference>
<sequence length="75" mass="8191">GDDSCDEGDAQNDEAVNQNEFDDEENAEEVNMDIEEAYSDATGLKPDEPDHSSDLEMDLNANEDVDPVEEGDPEG</sequence>
<evidence type="ECO:0000313" key="3">
    <source>
        <dbReference type="Proteomes" id="UP000236291"/>
    </source>
</evidence>
<reference evidence="2 3" key="1">
    <citation type="journal article" date="2014" name="Am. J. Bot.">
        <title>Genome assembly and annotation for red clover (Trifolium pratense; Fabaceae).</title>
        <authorList>
            <person name="Istvanek J."/>
            <person name="Jaros M."/>
            <person name="Krenek A."/>
            <person name="Repkova J."/>
        </authorList>
    </citation>
    <scope>NUCLEOTIDE SEQUENCE [LARGE SCALE GENOMIC DNA]</scope>
    <source>
        <strain evidence="3">cv. Tatra</strain>
        <tissue evidence="2">Young leaves</tissue>
    </source>
</reference>
<dbReference type="EMBL" id="ASHM01222844">
    <property type="protein sequence ID" value="PNX68148.1"/>
    <property type="molecule type" value="Genomic_DNA"/>
</dbReference>
<reference evidence="2 3" key="2">
    <citation type="journal article" date="2017" name="Front. Plant Sci.">
        <title>Gene Classification and Mining of Molecular Markers Useful in Red Clover (Trifolium pratense) Breeding.</title>
        <authorList>
            <person name="Istvanek J."/>
            <person name="Dluhosova J."/>
            <person name="Dluhos P."/>
            <person name="Patkova L."/>
            <person name="Nedelnik J."/>
            <person name="Repkova J."/>
        </authorList>
    </citation>
    <scope>NUCLEOTIDE SEQUENCE [LARGE SCALE GENOMIC DNA]</scope>
    <source>
        <strain evidence="3">cv. Tatra</strain>
        <tissue evidence="2">Young leaves</tissue>
    </source>
</reference>
<dbReference type="Proteomes" id="UP000236291">
    <property type="component" value="Unassembled WGS sequence"/>
</dbReference>
<feature type="region of interest" description="Disordered" evidence="1">
    <location>
        <begin position="1"/>
        <end position="75"/>
    </location>
</feature>
<comment type="caution">
    <text evidence="2">The sequence shown here is derived from an EMBL/GenBank/DDBJ whole genome shotgun (WGS) entry which is preliminary data.</text>
</comment>
<organism evidence="2 3">
    <name type="scientific">Trifolium pratense</name>
    <name type="common">Red clover</name>
    <dbReference type="NCBI Taxonomy" id="57577"/>
    <lineage>
        <taxon>Eukaryota</taxon>
        <taxon>Viridiplantae</taxon>
        <taxon>Streptophyta</taxon>
        <taxon>Embryophyta</taxon>
        <taxon>Tracheophyta</taxon>
        <taxon>Spermatophyta</taxon>
        <taxon>Magnoliopsida</taxon>
        <taxon>eudicotyledons</taxon>
        <taxon>Gunneridae</taxon>
        <taxon>Pentapetalae</taxon>
        <taxon>rosids</taxon>
        <taxon>fabids</taxon>
        <taxon>Fabales</taxon>
        <taxon>Fabaceae</taxon>
        <taxon>Papilionoideae</taxon>
        <taxon>50 kb inversion clade</taxon>
        <taxon>NPAAA clade</taxon>
        <taxon>Hologalegina</taxon>
        <taxon>IRL clade</taxon>
        <taxon>Trifolieae</taxon>
        <taxon>Trifolium</taxon>
    </lineage>
</organism>
<feature type="non-terminal residue" evidence="2">
    <location>
        <position position="75"/>
    </location>
</feature>
<proteinExistence type="predicted"/>
<feature type="non-terminal residue" evidence="2">
    <location>
        <position position="1"/>
    </location>
</feature>
<feature type="compositionally biased region" description="Acidic residues" evidence="1">
    <location>
        <begin position="55"/>
        <end position="75"/>
    </location>
</feature>
<feature type="compositionally biased region" description="Basic and acidic residues" evidence="1">
    <location>
        <begin position="45"/>
        <end position="54"/>
    </location>
</feature>
<dbReference type="AlphaFoldDB" id="A0A2K3KPC8"/>
<accession>A0A2K3KPC8</accession>
<feature type="compositionally biased region" description="Acidic residues" evidence="1">
    <location>
        <begin position="20"/>
        <end position="38"/>
    </location>
</feature>